<dbReference type="InterPro" id="IPR039844">
    <property type="entry name" value="URB1"/>
</dbReference>
<reference evidence="6" key="1">
    <citation type="journal article" date="2015" name="Genome Announc.">
        <title>Genome sequence of the AIDS-associated pathogen Penicillium marneffei (ATCC18224) and its near taxonomic relative Talaromyces stipitatus (ATCC10500).</title>
        <authorList>
            <person name="Nierman W.C."/>
            <person name="Fedorova-Abrams N.D."/>
            <person name="Andrianopoulos A."/>
        </authorList>
    </citation>
    <scope>NUCLEOTIDE SEQUENCE [LARGE SCALE GENOMIC DNA]</scope>
    <source>
        <strain evidence="6">ATCC 10500 / CBS 375.48 / QM 6759 / NRRL 1006</strain>
    </source>
</reference>
<organism evidence="5 6">
    <name type="scientific">Talaromyces stipitatus (strain ATCC 10500 / CBS 375.48 / QM 6759 / NRRL 1006)</name>
    <name type="common">Penicillium stipitatum</name>
    <dbReference type="NCBI Taxonomy" id="441959"/>
    <lineage>
        <taxon>Eukaryota</taxon>
        <taxon>Fungi</taxon>
        <taxon>Dikarya</taxon>
        <taxon>Ascomycota</taxon>
        <taxon>Pezizomycotina</taxon>
        <taxon>Eurotiomycetes</taxon>
        <taxon>Eurotiomycetidae</taxon>
        <taxon>Eurotiales</taxon>
        <taxon>Trichocomaceae</taxon>
        <taxon>Talaromyces</taxon>
        <taxon>Talaromyces sect. Talaromyces</taxon>
    </lineage>
</organism>
<dbReference type="OrthoDB" id="72892at2759"/>
<gene>
    <name evidence="5" type="ORF">TSTA_093830</name>
</gene>
<evidence type="ECO:0000313" key="6">
    <source>
        <dbReference type="Proteomes" id="UP000001745"/>
    </source>
</evidence>
<accession>B8M1Q0</accession>
<dbReference type="HOGENOM" id="CLU_009575_0_0_1"/>
<dbReference type="Pfam" id="PF16201">
    <property type="entry name" value="NopRA1"/>
    <property type="match status" value="1"/>
</dbReference>
<dbReference type="RefSeq" id="XP_002479100.1">
    <property type="nucleotide sequence ID" value="XM_002479055.1"/>
</dbReference>
<dbReference type="InParanoid" id="B8M1Q0"/>
<dbReference type="InterPro" id="IPR032436">
    <property type="entry name" value="URB1_C"/>
</dbReference>
<protein>
    <submittedName>
        <fullName evidence="5">Ribosome biogenesis protein Urb1, putative</fullName>
    </submittedName>
</protein>
<dbReference type="eggNOG" id="KOG1791">
    <property type="taxonomic scope" value="Eukaryota"/>
</dbReference>
<dbReference type="AlphaFoldDB" id="B8M1Q0"/>
<dbReference type="PANTHER" id="PTHR13500:SF0">
    <property type="entry name" value="NUCLEOLAR PRE-RIBOSOMAL-ASSOCIATED PROTEIN 1"/>
    <property type="match status" value="1"/>
</dbReference>
<dbReference type="Proteomes" id="UP000001745">
    <property type="component" value="Unassembled WGS sequence"/>
</dbReference>
<dbReference type="InterPro" id="IPR016024">
    <property type="entry name" value="ARM-type_fold"/>
</dbReference>
<evidence type="ECO:0000256" key="1">
    <source>
        <dbReference type="SAM" id="MobiDB-lite"/>
    </source>
</evidence>
<name>B8M1Q0_TALSN</name>
<feature type="domain" description="URB1 central HEAT repeat" evidence="4">
    <location>
        <begin position="637"/>
        <end position="824"/>
    </location>
</feature>
<dbReference type="Pfam" id="PF26140">
    <property type="entry name" value="HEAT_URB1"/>
    <property type="match status" value="1"/>
</dbReference>
<evidence type="ECO:0000259" key="3">
    <source>
        <dbReference type="Pfam" id="PF16201"/>
    </source>
</evidence>
<feature type="domain" description="URB1 C-terminal" evidence="3">
    <location>
        <begin position="889"/>
        <end position="1081"/>
    </location>
</feature>
<dbReference type="PhylomeDB" id="B8M1Q0"/>
<sequence length="1128" mass="127755">MAPGFSPEHRNKRRKISTDGNQPPTNGALEIASHKQLHDLLFFRQDAKLDALRGLNAFKDFLSSIHQAEVEADKEKKYQILKTYCDSQIPKLEDGVCLRDLLQTWNFAESSNHENILVIAPSVLAQLLKIISTRLEFREFGVSLCKALMQKEQLRLINRSLSAPKMKEHLISPCIRLLTEIVSFDGGAIARLVYLNRDITYKRLEHFLTPSRSQVETISSTSKKSTLRRNAQRYVLANILFLQGPAKVDFIEQHKVIRALLEFIRRDPRELVVDILKTIDRNVAHDSSIPRITKSRFFNKWNLERLVTLYGYDKDNEEEEESDISISTEIHRMLMQICTVSEMGVLLPQNGWYPPSSDTSLEITQDENYIDLGLDAPFYQDKYKETVPVRNGALSTLVQVLRPESDTLQTELLLEIFKAAPELVADFFTKRFMFMAEPKSNPTWLGESAFLFSTVQLPVPKNFCGKEENFELPPPVSIAIENVMPRPLNAKVLTRCFNQTSDPIVTLFAVRILTAALRKLQVVLKGFERNHGRYQPLWEQAASKLTMEFIERCSPIRDAILTFRRTASEDIQQQAAVMELIAAYHDVVPSIATEENFDVTLVMVKVLEQLDDSNLSEDDSEPALSLLQNTLHIAHCSASMRWWHQPASFPYSAFTCILKVALKTGDEPSTKELQNLLGTVLVEQAILSSSTGSFDALVASFKESDPAELAAPLQFLDNCLCRIAKKPVHYQDLATNLLQDNSAPLSLLVVAVLEQWPFILKGNDAEREQSVAKWIAFLIKRLKAAGEDKKALKNVRDGLCELSETKKTKSIFKKALKGGDEKEDAGDDHDMEDVQSREQLKQNTTSDAGLELLDIFGHLPKESKDHMGLYKWEKEEIDAAIEQGRVSDLLLCLHSEHEEIRRQAFAAISRLMIKLKDSNYTEWRAVYLLLGEIRETVNQLGFETSLPTVAGQCGVACLMVLNDPLHKMYGKVNRYLQRRPWWEVEKIPSYWIDQILLHQPEDDEGHSDEVNWLLDMLVNGLQTPQDLNIYRRANVFEHILSLYNAPSTNTAMKKKVLHLLFRATQVGGGTTLITRAAALSWIQSCVASSDAYATLLKELAQAIYESSDHERVGNWSGRAISAIVGGMS</sequence>
<dbReference type="SUPFAM" id="SSF48371">
    <property type="entry name" value="ARM repeat"/>
    <property type="match status" value="2"/>
</dbReference>
<evidence type="ECO:0000259" key="4">
    <source>
        <dbReference type="Pfam" id="PF26140"/>
    </source>
</evidence>
<dbReference type="OMA" id="RYITFKR"/>
<dbReference type="STRING" id="441959.B8M1Q0"/>
<evidence type="ECO:0000313" key="5">
    <source>
        <dbReference type="EMBL" id="EED22137.1"/>
    </source>
</evidence>
<dbReference type="GO" id="GO:0000466">
    <property type="term" value="P:maturation of 5.8S rRNA from tricistronic rRNA transcript (SSU-rRNA, 5.8S rRNA, LSU-rRNA)"/>
    <property type="evidence" value="ECO:0007669"/>
    <property type="project" value="TreeGrafter"/>
</dbReference>
<feature type="domain" description="URB1 N-terminal" evidence="2">
    <location>
        <begin position="99"/>
        <end position="446"/>
    </location>
</feature>
<feature type="region of interest" description="Disordered" evidence="1">
    <location>
        <begin position="1"/>
        <end position="28"/>
    </location>
</feature>
<dbReference type="GeneID" id="8103711"/>
<proteinExistence type="predicted"/>
<dbReference type="EMBL" id="EQ962653">
    <property type="protein sequence ID" value="EED22137.1"/>
    <property type="molecule type" value="Genomic_DNA"/>
</dbReference>
<dbReference type="GO" id="GO:0000463">
    <property type="term" value="P:maturation of LSU-rRNA from tricistronic rRNA transcript (SSU-rRNA, 5.8S rRNA, LSU-rRNA)"/>
    <property type="evidence" value="ECO:0007669"/>
    <property type="project" value="TreeGrafter"/>
</dbReference>
<keyword evidence="6" id="KW-1185">Reference proteome</keyword>
<dbReference type="GO" id="GO:0005730">
    <property type="term" value="C:nucleolus"/>
    <property type="evidence" value="ECO:0007669"/>
    <property type="project" value="TreeGrafter"/>
</dbReference>
<dbReference type="InterPro" id="IPR059018">
    <property type="entry name" value="HEAT_URB1"/>
</dbReference>
<dbReference type="Pfam" id="PF11707">
    <property type="entry name" value="Npa1"/>
    <property type="match status" value="1"/>
</dbReference>
<evidence type="ECO:0000259" key="2">
    <source>
        <dbReference type="Pfam" id="PF11707"/>
    </source>
</evidence>
<dbReference type="VEuPathDB" id="FungiDB:TSTA_093830"/>
<dbReference type="PANTHER" id="PTHR13500">
    <property type="entry name" value="NUCLEOLAR PRERIBOSOMAL-ASSOCIATED PROTEIN 1"/>
    <property type="match status" value="1"/>
</dbReference>
<dbReference type="InterPro" id="IPR021714">
    <property type="entry name" value="URB1_N"/>
</dbReference>